<keyword evidence="3" id="KW-1185">Reference proteome</keyword>
<dbReference type="PANTHER" id="PTHR34297:SF1">
    <property type="entry name" value="ASP23_GLS24 FAMILY ENVELOPE STRESS RESPONSE PROTEIN"/>
    <property type="match status" value="1"/>
</dbReference>
<dbReference type="InterPro" id="IPR005531">
    <property type="entry name" value="Asp23"/>
</dbReference>
<evidence type="ECO:0000313" key="2">
    <source>
        <dbReference type="EMBL" id="OIJ09773.1"/>
    </source>
</evidence>
<evidence type="ECO:0008006" key="4">
    <source>
        <dbReference type="Google" id="ProtNLM"/>
    </source>
</evidence>
<name>A0A1S2LCJ8_9BACI</name>
<accession>A0A1S2LCJ8</accession>
<dbReference type="Pfam" id="PF03780">
    <property type="entry name" value="Asp23"/>
    <property type="match status" value="1"/>
</dbReference>
<organism evidence="2 3">
    <name type="scientific">Anaerobacillus arseniciselenatis</name>
    <dbReference type="NCBI Taxonomy" id="85682"/>
    <lineage>
        <taxon>Bacteria</taxon>
        <taxon>Bacillati</taxon>
        <taxon>Bacillota</taxon>
        <taxon>Bacilli</taxon>
        <taxon>Bacillales</taxon>
        <taxon>Bacillaceae</taxon>
        <taxon>Anaerobacillus</taxon>
    </lineage>
</organism>
<comment type="similarity">
    <text evidence="1">Belongs to the asp23 family.</text>
</comment>
<protein>
    <recommendedName>
        <fullName evidence="4">Alkaline-shock protein</fullName>
    </recommendedName>
</protein>
<proteinExistence type="inferred from homology"/>
<dbReference type="EMBL" id="MLQQ01000042">
    <property type="protein sequence ID" value="OIJ09773.1"/>
    <property type="molecule type" value="Genomic_DNA"/>
</dbReference>
<reference evidence="2 3" key="1">
    <citation type="submission" date="2016-10" db="EMBL/GenBank/DDBJ databases">
        <title>Draft genome sequences of four alkaliphilic bacteria belonging to the Anaerobacillus genus.</title>
        <authorList>
            <person name="Bassil N.M."/>
            <person name="Lloyd J.R."/>
        </authorList>
    </citation>
    <scope>NUCLEOTIDE SEQUENCE [LARGE SCALE GENOMIC DNA]</scope>
    <source>
        <strain evidence="2 3">DSM 15340</strain>
    </source>
</reference>
<dbReference type="Proteomes" id="UP000180098">
    <property type="component" value="Unassembled WGS sequence"/>
</dbReference>
<evidence type="ECO:0000313" key="3">
    <source>
        <dbReference type="Proteomes" id="UP000180098"/>
    </source>
</evidence>
<dbReference type="OrthoDB" id="9791482at2"/>
<comment type="caution">
    <text evidence="2">The sequence shown here is derived from an EMBL/GenBank/DDBJ whole genome shotgun (WGS) entry which is preliminary data.</text>
</comment>
<sequence>MLKKGLEYGTVYIFDEVIKLITKVAITEIEGVESSSSLIKGNFFKTLKGNYRSINVNCESCDSVCVDVTVGIYYGKNIPQVIKELQEAIKNHIEIFTGFQVEEINVLVNEIIIEE</sequence>
<gene>
    <name evidence="2" type="ORF">BKP35_14900</name>
</gene>
<evidence type="ECO:0000256" key="1">
    <source>
        <dbReference type="ARBA" id="ARBA00005721"/>
    </source>
</evidence>
<dbReference type="AlphaFoldDB" id="A0A1S2LCJ8"/>
<dbReference type="RefSeq" id="WP_071314162.1">
    <property type="nucleotide sequence ID" value="NZ_MLQQ01000042.1"/>
</dbReference>
<dbReference type="PANTHER" id="PTHR34297">
    <property type="entry name" value="HYPOTHETICAL CYTOSOLIC PROTEIN-RELATED"/>
    <property type="match status" value="1"/>
</dbReference>